<reference evidence="1 2" key="1">
    <citation type="submission" date="2015-04" db="EMBL/GenBank/DDBJ databases">
        <authorList>
            <person name="Syromyatnikov M.Y."/>
            <person name="Popov V.N."/>
        </authorList>
    </citation>
    <scope>NUCLEOTIDE SEQUENCE [LARGE SCALE GENOMIC DNA]</scope>
</reference>
<sequence>DDINFVNIIDYTSNSYKSQKPTTSRRAEDEIRSLKRQLARIQDEFRRIKSPSGTFNRGLTISKMKIPRDISFVPPPINDVKDLDRFEEQLKKYNKNPSLVDREFTILREKLVNYYSKKIYNQEVRTSPKNALAASFMKMYFADEFQNRIGWTEYENRVPLKKYSGHIMFVFDIVNKRRPETYATYEDAAAAIYNYQRRYHESINALKRVKKTDAL</sequence>
<dbReference type="AlphaFoldDB" id="A0A1J1HV37"/>
<gene>
    <name evidence="1" type="ORF">CLUMA_CG005562</name>
</gene>
<dbReference type="EMBL" id="CVRI01000021">
    <property type="protein sequence ID" value="CRK91944.1"/>
    <property type="molecule type" value="Genomic_DNA"/>
</dbReference>
<organism evidence="1 2">
    <name type="scientific">Clunio marinus</name>
    <dbReference type="NCBI Taxonomy" id="568069"/>
    <lineage>
        <taxon>Eukaryota</taxon>
        <taxon>Metazoa</taxon>
        <taxon>Ecdysozoa</taxon>
        <taxon>Arthropoda</taxon>
        <taxon>Hexapoda</taxon>
        <taxon>Insecta</taxon>
        <taxon>Pterygota</taxon>
        <taxon>Neoptera</taxon>
        <taxon>Endopterygota</taxon>
        <taxon>Diptera</taxon>
        <taxon>Nematocera</taxon>
        <taxon>Chironomoidea</taxon>
        <taxon>Chironomidae</taxon>
        <taxon>Clunio</taxon>
    </lineage>
</organism>
<evidence type="ECO:0000313" key="1">
    <source>
        <dbReference type="EMBL" id="CRK91944.1"/>
    </source>
</evidence>
<feature type="non-terminal residue" evidence="1">
    <location>
        <position position="1"/>
    </location>
</feature>
<name>A0A1J1HV37_9DIPT</name>
<dbReference type="OrthoDB" id="7800053at2759"/>
<evidence type="ECO:0000313" key="2">
    <source>
        <dbReference type="Proteomes" id="UP000183832"/>
    </source>
</evidence>
<protein>
    <submittedName>
        <fullName evidence="1">CLUMA_CG005562, isoform A</fullName>
    </submittedName>
</protein>
<proteinExistence type="predicted"/>
<accession>A0A1J1HV37</accession>
<keyword evidence="2" id="KW-1185">Reference proteome</keyword>
<dbReference type="Proteomes" id="UP000183832">
    <property type="component" value="Unassembled WGS sequence"/>
</dbReference>